<name>A0A840P816_9ACTN</name>
<sequence length="166" mass="17305">MHMFTSAALGMARRTWVRVAAAVAVALGAGLLVAGNAAPAQAAPPEVISRWNNHRVHTGSLLNLNNFTGFSGKYTITAKTHAHNTGNSTINYTCTLSAEGGADTDFTEVTLGPGAKESIVVHVVHDFTGTGMLAFGCTKPAGTATVNLNQIKLTAIKVNTLDNQPF</sequence>
<feature type="signal peptide" evidence="1">
    <location>
        <begin position="1"/>
        <end position="42"/>
    </location>
</feature>
<organism evidence="2 3">
    <name type="scientific">Thermocatellispora tengchongensis</name>
    <dbReference type="NCBI Taxonomy" id="1073253"/>
    <lineage>
        <taxon>Bacteria</taxon>
        <taxon>Bacillati</taxon>
        <taxon>Actinomycetota</taxon>
        <taxon>Actinomycetes</taxon>
        <taxon>Streptosporangiales</taxon>
        <taxon>Streptosporangiaceae</taxon>
        <taxon>Thermocatellispora</taxon>
    </lineage>
</organism>
<protein>
    <submittedName>
        <fullName evidence="2">Uncharacterized protein</fullName>
    </submittedName>
</protein>
<dbReference type="Proteomes" id="UP000578449">
    <property type="component" value="Unassembled WGS sequence"/>
</dbReference>
<feature type="chain" id="PRO_5032750078" evidence="1">
    <location>
        <begin position="43"/>
        <end position="166"/>
    </location>
</feature>
<evidence type="ECO:0000313" key="2">
    <source>
        <dbReference type="EMBL" id="MBB5133357.1"/>
    </source>
</evidence>
<dbReference type="AlphaFoldDB" id="A0A840P816"/>
<dbReference type="InterPro" id="IPR006311">
    <property type="entry name" value="TAT_signal"/>
</dbReference>
<evidence type="ECO:0000313" key="3">
    <source>
        <dbReference type="Proteomes" id="UP000578449"/>
    </source>
</evidence>
<keyword evidence="3" id="KW-1185">Reference proteome</keyword>
<dbReference type="PROSITE" id="PS51318">
    <property type="entry name" value="TAT"/>
    <property type="match status" value="1"/>
</dbReference>
<reference evidence="2 3" key="1">
    <citation type="submission" date="2020-08" db="EMBL/GenBank/DDBJ databases">
        <title>Genomic Encyclopedia of Type Strains, Phase IV (KMG-IV): sequencing the most valuable type-strain genomes for metagenomic binning, comparative biology and taxonomic classification.</title>
        <authorList>
            <person name="Goeker M."/>
        </authorList>
    </citation>
    <scope>NUCLEOTIDE SEQUENCE [LARGE SCALE GENOMIC DNA]</scope>
    <source>
        <strain evidence="2 3">DSM 45615</strain>
    </source>
</reference>
<evidence type="ECO:0000256" key="1">
    <source>
        <dbReference type="SAM" id="SignalP"/>
    </source>
</evidence>
<accession>A0A840P816</accession>
<comment type="caution">
    <text evidence="2">The sequence shown here is derived from an EMBL/GenBank/DDBJ whole genome shotgun (WGS) entry which is preliminary data.</text>
</comment>
<dbReference type="EMBL" id="JACHGN010000006">
    <property type="protein sequence ID" value="MBB5133357.1"/>
    <property type="molecule type" value="Genomic_DNA"/>
</dbReference>
<dbReference type="RefSeq" id="WP_185050341.1">
    <property type="nucleotide sequence ID" value="NZ_BAABIX010000001.1"/>
</dbReference>
<gene>
    <name evidence="2" type="ORF">HNP84_003083</name>
</gene>
<proteinExistence type="predicted"/>
<keyword evidence="1" id="KW-0732">Signal</keyword>